<gene>
    <name evidence="2" type="ORF">B4N89_04715</name>
</gene>
<evidence type="ECO:0000256" key="1">
    <source>
        <dbReference type="SAM" id="MobiDB-lite"/>
    </source>
</evidence>
<keyword evidence="3" id="KW-1185">Reference proteome</keyword>
<sequence>MRCRSAPGGVRPRLPPIGRTPGRLPVPWRTCTRHHPRRSPAPSCSTSSWPARSPSWPGCSARSARSTRTGGIRRIRCRGGACSSRSPPAPRSSSGGADRSPPPASSSSSPSATRCWPGPSRPTRSAPTPRPGAPRGRSPSGSR</sequence>
<comment type="caution">
    <text evidence="2">The sequence shown here is derived from an EMBL/GenBank/DDBJ whole genome shotgun (WGS) entry which is preliminary data.</text>
</comment>
<organism evidence="2 3">
    <name type="scientific">Embleya scabrispora</name>
    <dbReference type="NCBI Taxonomy" id="159449"/>
    <lineage>
        <taxon>Bacteria</taxon>
        <taxon>Bacillati</taxon>
        <taxon>Actinomycetota</taxon>
        <taxon>Actinomycetes</taxon>
        <taxon>Kitasatosporales</taxon>
        <taxon>Streptomycetaceae</taxon>
        <taxon>Embleya</taxon>
    </lineage>
</organism>
<evidence type="ECO:0000313" key="2">
    <source>
        <dbReference type="EMBL" id="OPC80340.1"/>
    </source>
</evidence>
<dbReference type="AlphaFoldDB" id="A0A1T3NUH8"/>
<name>A0A1T3NUH8_9ACTN</name>
<dbReference type="Proteomes" id="UP000190037">
    <property type="component" value="Unassembled WGS sequence"/>
</dbReference>
<dbReference type="EMBL" id="MWQN01000001">
    <property type="protein sequence ID" value="OPC80340.1"/>
    <property type="molecule type" value="Genomic_DNA"/>
</dbReference>
<feature type="compositionally biased region" description="Low complexity" evidence="1">
    <location>
        <begin position="78"/>
        <end position="143"/>
    </location>
</feature>
<dbReference type="STRING" id="159449.B4N89_04715"/>
<proteinExistence type="predicted"/>
<protein>
    <submittedName>
        <fullName evidence="2">Uncharacterized protein</fullName>
    </submittedName>
</protein>
<accession>A0A1T3NUH8</accession>
<evidence type="ECO:0000313" key="3">
    <source>
        <dbReference type="Proteomes" id="UP000190037"/>
    </source>
</evidence>
<feature type="region of interest" description="Disordered" evidence="1">
    <location>
        <begin position="1"/>
        <end position="143"/>
    </location>
</feature>
<reference evidence="2 3" key="1">
    <citation type="submission" date="2017-03" db="EMBL/GenBank/DDBJ databases">
        <title>Draft genome sequence of Streptomyces scabrisporus NF3, endophyte isolated from Amphipterygium adstringens.</title>
        <authorList>
            <person name="Vazquez M."/>
            <person name="Ceapa C.D."/>
            <person name="Rodriguez Luna D."/>
            <person name="Sanchez Esquivel S."/>
        </authorList>
    </citation>
    <scope>NUCLEOTIDE SEQUENCE [LARGE SCALE GENOMIC DNA]</scope>
    <source>
        <strain evidence="2 3">NF3</strain>
    </source>
</reference>